<dbReference type="Gene3D" id="2.40.160.180">
    <property type="entry name" value="Carbohydrate-selective porin OprB"/>
    <property type="match status" value="1"/>
</dbReference>
<feature type="compositionally biased region" description="Pro residues" evidence="3">
    <location>
        <begin position="84"/>
        <end position="93"/>
    </location>
</feature>
<reference evidence="5" key="1">
    <citation type="submission" date="2018-02" db="EMBL/GenBank/DDBJ databases">
        <authorList>
            <person name="Hausmann B."/>
        </authorList>
    </citation>
    <scope>NUCLEOTIDE SEQUENCE [LARGE SCALE GENOMIC DNA]</scope>
    <source>
        <strain evidence="5">Peat soil MAG SbA1</strain>
    </source>
</reference>
<dbReference type="EMBL" id="OMOD01000121">
    <property type="protein sequence ID" value="SPF39696.1"/>
    <property type="molecule type" value="Genomic_DNA"/>
</dbReference>
<protein>
    <submittedName>
        <fullName evidence="4">Carbohydrate-selective porin</fullName>
    </submittedName>
</protein>
<dbReference type="GO" id="GO:0015288">
    <property type="term" value="F:porin activity"/>
    <property type="evidence" value="ECO:0007669"/>
    <property type="project" value="InterPro"/>
</dbReference>
<feature type="compositionally biased region" description="Low complexity" evidence="3">
    <location>
        <begin position="65"/>
        <end position="83"/>
    </location>
</feature>
<evidence type="ECO:0000256" key="3">
    <source>
        <dbReference type="SAM" id="MobiDB-lite"/>
    </source>
</evidence>
<dbReference type="Pfam" id="PF04966">
    <property type="entry name" value="OprB"/>
    <property type="match status" value="1"/>
</dbReference>
<dbReference type="InterPro" id="IPR007049">
    <property type="entry name" value="Carb-sel_porin_OprB"/>
</dbReference>
<evidence type="ECO:0000256" key="1">
    <source>
        <dbReference type="ARBA" id="ARBA00008769"/>
    </source>
</evidence>
<dbReference type="Proteomes" id="UP000238701">
    <property type="component" value="Unassembled WGS sequence"/>
</dbReference>
<feature type="region of interest" description="Disordered" evidence="3">
    <location>
        <begin position="65"/>
        <end position="99"/>
    </location>
</feature>
<evidence type="ECO:0000313" key="5">
    <source>
        <dbReference type="Proteomes" id="UP000238701"/>
    </source>
</evidence>
<evidence type="ECO:0000256" key="2">
    <source>
        <dbReference type="RuleBase" id="RU363072"/>
    </source>
</evidence>
<name>A0A2U3KJ79_9BACT</name>
<gene>
    <name evidence="4" type="ORF">SBA1_290058</name>
</gene>
<sequence>MKLKLNFIFNMTRRLRAEEAGGSVRLQDDTRFGDASRAGLFPALALAAAFLLAFAPSALFAQQPESPSAAQQAGVPPVSAAPTPADPPDPAPPDDSTEAMFPHFKDTRFWLSGQGNFIFQTHPEFPALYSGPHSLGPHYDKATSRVMTLYTGVRLNNSTEFLVDVEEAGGAALSTGLGLAGNTDLDIVRNPLLSKAPYLGRGMIHKVFALSDDKVENQRNALSLFEELPRRRLEIRFGKFSLPDFFDVNSVGSDTHFQFANWTIDNNGAWDYAADTRGYTVGFTADFEDRNWGFRFAESLMPKVANGIDLVWKPWQAHAENFEYELRHGFIPKKAGVIRLLAFTNYANMGIYRAQILQAEEQGTTPNITDHPWHITRKYGFGINFEQNLTRYLTAFARFGWDNGKTESFAYTEVDQTFAQGVGANGAWWHRKQDRAGVAFVTNAICKDHQNYLAAGGLGFLLGDGALNYGRENIVETYYTLHVWRGIYVAPDLQHINNPGYNRDRGPVLVPGFRAHIEF</sequence>
<dbReference type="GO" id="GO:0016020">
    <property type="term" value="C:membrane"/>
    <property type="evidence" value="ECO:0007669"/>
    <property type="project" value="InterPro"/>
</dbReference>
<dbReference type="GO" id="GO:0008643">
    <property type="term" value="P:carbohydrate transport"/>
    <property type="evidence" value="ECO:0007669"/>
    <property type="project" value="InterPro"/>
</dbReference>
<organism evidence="4 5">
    <name type="scientific">Candidatus Sulfotelmatobacter kueseliae</name>
    <dbReference type="NCBI Taxonomy" id="2042962"/>
    <lineage>
        <taxon>Bacteria</taxon>
        <taxon>Pseudomonadati</taxon>
        <taxon>Acidobacteriota</taxon>
        <taxon>Terriglobia</taxon>
        <taxon>Terriglobales</taxon>
        <taxon>Candidatus Korobacteraceae</taxon>
        <taxon>Candidatus Sulfotelmatobacter</taxon>
    </lineage>
</organism>
<comment type="similarity">
    <text evidence="1 2">Belongs to the OprB family.</text>
</comment>
<dbReference type="InterPro" id="IPR038673">
    <property type="entry name" value="OprB_sf"/>
</dbReference>
<accession>A0A2U3KJ79</accession>
<proteinExistence type="inferred from homology"/>
<evidence type="ECO:0000313" key="4">
    <source>
        <dbReference type="EMBL" id="SPF39696.1"/>
    </source>
</evidence>
<dbReference type="AlphaFoldDB" id="A0A2U3KJ79"/>